<keyword evidence="2" id="KW-0378">Hydrolase</keyword>
<evidence type="ECO:0000313" key="3">
    <source>
        <dbReference type="Proteomes" id="UP000032266"/>
    </source>
</evidence>
<accession>A0A0C5VDT0</accession>
<feature type="domain" description="GP-PDE" evidence="1">
    <location>
        <begin position="255"/>
        <end position="485"/>
    </location>
</feature>
<sequence length="492" mass="55671">MPVKPLLLELQQSSRRQPLCIAHRGASAHRLENTLEAFQLAARMNADFWELDVWRSADGICVVSHDNHLRHATGQDIGIDALSYEQLQQYPLANGEQLPSLAAVIELAIRTDSGLYIELKDPGSGPEVVRLLQTARFEKAIIAGFDADAIAMLADQACPYPLAVMVAVSEDPLIKAATAQADIVHLCWEKADRHPHQRVTETLLRQAQEQQLAVVLWHEERPAELAHLLTLPVLAICTNNPELMNTYQPDPANAIAICCHRGAHRIAPENTLPAAELGLCMGAQVIELDLHTSLDGQLMVIHDSTLDRTTNLMGPVSDYTARQLAECDAGSWFHQDYQSAGIPLFSDYLHLIQRYQRQLFVELKQVDVDQVISEVSNHSLLESCFFWSFNSDYLDQIQHRYPQARVMRRRQDFPDLETLLASGTPAVVEYDYRIDDLTEMDRCRARGAQVMIRFFADRIEDALPVIELRPDLVNLDDPFLFQRAYQQWLNRQ</sequence>
<dbReference type="PROSITE" id="PS51704">
    <property type="entry name" value="GP_PDE"/>
    <property type="match status" value="2"/>
</dbReference>
<dbReference type="GO" id="GO:0006629">
    <property type="term" value="P:lipid metabolic process"/>
    <property type="evidence" value="ECO:0007669"/>
    <property type="project" value="InterPro"/>
</dbReference>
<gene>
    <name evidence="2" type="ORF">YC6258_00627</name>
</gene>
<dbReference type="CDD" id="cd08556">
    <property type="entry name" value="GDPD"/>
    <property type="match status" value="1"/>
</dbReference>
<evidence type="ECO:0000259" key="1">
    <source>
        <dbReference type="PROSITE" id="PS51704"/>
    </source>
</evidence>
<name>A0A0C5VDT0_9GAMM</name>
<dbReference type="EC" id="3.1.4.46" evidence="2"/>
<dbReference type="GO" id="GO:0008889">
    <property type="term" value="F:glycerophosphodiester phosphodiesterase activity"/>
    <property type="evidence" value="ECO:0007669"/>
    <property type="project" value="UniProtKB-EC"/>
</dbReference>
<dbReference type="PATRIC" id="fig|1445510.3.peg.613"/>
<evidence type="ECO:0000313" key="2">
    <source>
        <dbReference type="EMBL" id="AJQ92677.1"/>
    </source>
</evidence>
<dbReference type="EMBL" id="CP007142">
    <property type="protein sequence ID" value="AJQ92677.1"/>
    <property type="molecule type" value="Genomic_DNA"/>
</dbReference>
<dbReference type="KEGG" id="gsn:YC6258_00627"/>
<dbReference type="Proteomes" id="UP000032266">
    <property type="component" value="Chromosome"/>
</dbReference>
<proteinExistence type="predicted"/>
<dbReference type="PANTHER" id="PTHR46211:SF14">
    <property type="entry name" value="GLYCEROPHOSPHODIESTER PHOSPHODIESTERASE"/>
    <property type="match status" value="1"/>
</dbReference>
<reference evidence="2 3" key="1">
    <citation type="submission" date="2014-01" db="EMBL/GenBank/DDBJ databases">
        <title>Full genme sequencing of cellulolytic bacterium Gynuella sunshinyii YC6258T gen. nov., sp. nov.</title>
        <authorList>
            <person name="Khan H."/>
            <person name="Chung E.J."/>
            <person name="Chung Y.R."/>
        </authorList>
    </citation>
    <scope>NUCLEOTIDE SEQUENCE [LARGE SCALE GENOMIC DNA]</scope>
    <source>
        <strain evidence="2 3">YC6258</strain>
    </source>
</reference>
<dbReference type="Pfam" id="PF03009">
    <property type="entry name" value="GDPD"/>
    <property type="match status" value="2"/>
</dbReference>
<feature type="domain" description="GP-PDE" evidence="1">
    <location>
        <begin position="18"/>
        <end position="248"/>
    </location>
</feature>
<dbReference type="Gene3D" id="3.20.20.190">
    <property type="entry name" value="Phosphatidylinositol (PI) phosphodiesterase"/>
    <property type="match status" value="2"/>
</dbReference>
<dbReference type="HOGENOM" id="CLU_554085_0_0_6"/>
<dbReference type="InterPro" id="IPR030395">
    <property type="entry name" value="GP_PDE_dom"/>
</dbReference>
<dbReference type="STRING" id="1445510.YC6258_00627"/>
<dbReference type="AlphaFoldDB" id="A0A0C5VDT0"/>
<protein>
    <submittedName>
        <fullName evidence="2">Glycerophosphoryl diester phosphodiesterase</fullName>
        <ecNumber evidence="2">3.1.4.46</ecNumber>
    </submittedName>
</protein>
<dbReference type="CDD" id="cd08566">
    <property type="entry name" value="GDPD_AtGDE_like"/>
    <property type="match status" value="1"/>
</dbReference>
<dbReference type="OrthoDB" id="9795622at2"/>
<dbReference type="PANTHER" id="PTHR46211">
    <property type="entry name" value="GLYCEROPHOSPHORYL DIESTER PHOSPHODIESTERASE"/>
    <property type="match status" value="1"/>
</dbReference>
<dbReference type="InterPro" id="IPR017946">
    <property type="entry name" value="PLC-like_Pdiesterase_TIM-brl"/>
</dbReference>
<keyword evidence="3" id="KW-1185">Reference proteome</keyword>
<organism evidence="2 3">
    <name type="scientific">Gynuella sunshinyii YC6258</name>
    <dbReference type="NCBI Taxonomy" id="1445510"/>
    <lineage>
        <taxon>Bacteria</taxon>
        <taxon>Pseudomonadati</taxon>
        <taxon>Pseudomonadota</taxon>
        <taxon>Gammaproteobacteria</taxon>
        <taxon>Oceanospirillales</taxon>
        <taxon>Saccharospirillaceae</taxon>
        <taxon>Gynuella</taxon>
    </lineage>
</organism>
<dbReference type="SUPFAM" id="SSF51695">
    <property type="entry name" value="PLC-like phosphodiesterases"/>
    <property type="match status" value="2"/>
</dbReference>
<dbReference type="RefSeq" id="WP_052830014.1">
    <property type="nucleotide sequence ID" value="NZ_CP007142.1"/>
</dbReference>